<protein>
    <recommendedName>
        <fullName evidence="1">CYTH domain-containing protein</fullName>
    </recommendedName>
</protein>
<dbReference type="OMA" id="QDDTFFP"/>
<evidence type="ECO:0000313" key="3">
    <source>
        <dbReference type="Proteomes" id="UP000887567"/>
    </source>
</evidence>
<organism evidence="2 3">
    <name type="scientific">Exaiptasia diaphana</name>
    <name type="common">Tropical sea anemone</name>
    <name type="synonym">Aiptasia pulchella</name>
    <dbReference type="NCBI Taxonomy" id="2652724"/>
    <lineage>
        <taxon>Eukaryota</taxon>
        <taxon>Metazoa</taxon>
        <taxon>Cnidaria</taxon>
        <taxon>Anthozoa</taxon>
        <taxon>Hexacorallia</taxon>
        <taxon>Actiniaria</taxon>
        <taxon>Aiptasiidae</taxon>
        <taxon>Exaiptasia</taxon>
    </lineage>
</organism>
<dbReference type="OrthoDB" id="6159137at2759"/>
<feature type="domain" description="CYTH" evidence="1">
    <location>
        <begin position="2"/>
        <end position="169"/>
    </location>
</feature>
<dbReference type="PROSITE" id="PS51707">
    <property type="entry name" value="CYTH"/>
    <property type="match status" value="1"/>
</dbReference>
<dbReference type="InterPro" id="IPR033469">
    <property type="entry name" value="CYTH-like_dom_sf"/>
</dbReference>
<dbReference type="PANTHER" id="PTHR21028:SF2">
    <property type="entry name" value="CYTH DOMAIN-CONTAINING PROTEIN"/>
    <property type="match status" value="1"/>
</dbReference>
<dbReference type="KEGG" id="epa:110247732"/>
<dbReference type="InterPro" id="IPR008173">
    <property type="entry name" value="Adenylyl_cyclase_CyaB"/>
</dbReference>
<dbReference type="SUPFAM" id="SSF55154">
    <property type="entry name" value="CYTH-like phosphatases"/>
    <property type="match status" value="1"/>
</dbReference>
<dbReference type="GeneID" id="110247732"/>
<proteinExistence type="predicted"/>
<reference evidence="2" key="1">
    <citation type="submission" date="2022-11" db="UniProtKB">
        <authorList>
            <consortium name="EnsemblMetazoa"/>
        </authorList>
    </citation>
    <scope>IDENTIFICATION</scope>
</reference>
<evidence type="ECO:0000313" key="2">
    <source>
        <dbReference type="EnsemblMetazoa" id="XP_020909855.1"/>
    </source>
</evidence>
<dbReference type="EnsemblMetazoa" id="XM_021054196.2">
    <property type="protein sequence ID" value="XP_020909855.1"/>
    <property type="gene ID" value="LOC110247732"/>
</dbReference>
<dbReference type="SMART" id="SM01118">
    <property type="entry name" value="CYTH"/>
    <property type="match status" value="1"/>
</dbReference>
<dbReference type="Proteomes" id="UP000887567">
    <property type="component" value="Unplaced"/>
</dbReference>
<dbReference type="Gene3D" id="2.40.320.10">
    <property type="entry name" value="Hypothetical Protein Pfu-838710-001"/>
    <property type="match status" value="1"/>
</dbReference>
<dbReference type="Pfam" id="PF01928">
    <property type="entry name" value="CYTH"/>
    <property type="match status" value="1"/>
</dbReference>
<dbReference type="PANTHER" id="PTHR21028">
    <property type="entry name" value="SI:CH211-156B7.4"/>
    <property type="match status" value="1"/>
</dbReference>
<name>A0A913XU97_EXADI</name>
<evidence type="ECO:0000259" key="1">
    <source>
        <dbReference type="PROSITE" id="PS51707"/>
    </source>
</evidence>
<dbReference type="GO" id="GO:0016462">
    <property type="term" value="F:pyrophosphatase activity"/>
    <property type="evidence" value="ECO:0007669"/>
    <property type="project" value="UniProtKB-ARBA"/>
</dbReference>
<dbReference type="CDD" id="cd07890">
    <property type="entry name" value="CYTH-like_AC_IV-like"/>
    <property type="match status" value="1"/>
</dbReference>
<accession>A0A913XU97</accession>
<dbReference type="InterPro" id="IPR023577">
    <property type="entry name" value="CYTH_domain"/>
</dbReference>
<sequence>MPSNVEIKARVHDLLELKARAKTLSGDTGTIIEQEDTFFDVPNGRLKLRCLKGRPSQLIYYERPDASGPKLSNYYIAETNQPKEMVVTLKHALGIKGVVKKKRVLYLIGQTRVHVDQVEGLGDFMELEVVLEEGQTTEYGQQIADVLMKKLGIDKGDLVTGAYMDLILAKNNDQ</sequence>
<keyword evidence="3" id="KW-1185">Reference proteome</keyword>
<dbReference type="AlphaFoldDB" id="A0A913XU97"/>
<dbReference type="RefSeq" id="XP_020909855.1">
    <property type="nucleotide sequence ID" value="XM_021054196.2"/>
</dbReference>